<dbReference type="Gene3D" id="3.30.110.10">
    <property type="entry name" value="Translation initiation factor 3 (IF-3), C-terminal domain"/>
    <property type="match status" value="1"/>
</dbReference>
<feature type="region of interest" description="Disordered" evidence="5">
    <location>
        <begin position="234"/>
        <end position="310"/>
    </location>
</feature>
<dbReference type="GO" id="GO:0043022">
    <property type="term" value="F:ribosome binding"/>
    <property type="evidence" value="ECO:0007669"/>
    <property type="project" value="TreeGrafter"/>
</dbReference>
<dbReference type="InterPro" id="IPR019814">
    <property type="entry name" value="Translation_initiation_fac_3_N"/>
</dbReference>
<gene>
    <name evidence="9" type="ORF">CTEN210_01849</name>
</gene>
<evidence type="ECO:0000259" key="7">
    <source>
        <dbReference type="Pfam" id="PF00707"/>
    </source>
</evidence>
<feature type="compositionally biased region" description="Basic and acidic residues" evidence="5">
    <location>
        <begin position="238"/>
        <end position="249"/>
    </location>
</feature>
<sequence length="310" mass="34404">MAITKTTTLKALLVASSLTAIHGFAPLPSAPQSTSALFAQRRGRPRGPVRTIEVKPPMNEEIAHDELRVSVAKFSQDSNGKAPKDENLGVMSKADAIAKAKELGGLDVVLINENSDPPVVKIVDYSKYRYEKEKKAKELKKNSKASELKEVKMSYKIDVHDYGVRIKNASKFIKQGNRVKCTVQFKGREVQHDNLGVELLNRMAEDMTKICAMERKPKREGRYLSCILSPRPEVTKAVNDKKRASDKEKKKSKMQSKQEKATKKSGGVVEDVKASKKAEVVKAQKVDDDDDDESLDDLLGSDSATDDLFN</sequence>
<dbReference type="GO" id="GO:0003743">
    <property type="term" value="F:translation initiation factor activity"/>
    <property type="evidence" value="ECO:0007669"/>
    <property type="project" value="UniProtKB-KW"/>
</dbReference>
<keyword evidence="6" id="KW-0732">Signal</keyword>
<comment type="subunit">
    <text evidence="4">Monomer.</text>
</comment>
<evidence type="ECO:0000259" key="8">
    <source>
        <dbReference type="Pfam" id="PF05198"/>
    </source>
</evidence>
<dbReference type="AlphaFoldDB" id="A0AAD3CIQ9"/>
<accession>A0AAD3CIQ9</accession>
<dbReference type="GO" id="GO:0009507">
    <property type="term" value="C:chloroplast"/>
    <property type="evidence" value="ECO:0007669"/>
    <property type="project" value="UniProtKB-SubCell"/>
</dbReference>
<comment type="subcellular location">
    <subcellularLocation>
        <location evidence="4">Plastid</location>
        <location evidence="4">Chloroplast</location>
    </subcellularLocation>
</comment>
<name>A0AAD3CIQ9_9STRA</name>
<dbReference type="PANTHER" id="PTHR10938">
    <property type="entry name" value="TRANSLATION INITIATION FACTOR IF-3"/>
    <property type="match status" value="1"/>
</dbReference>
<dbReference type="GO" id="GO:0032790">
    <property type="term" value="P:ribosome disassembly"/>
    <property type="evidence" value="ECO:0007669"/>
    <property type="project" value="TreeGrafter"/>
</dbReference>
<dbReference type="PROSITE" id="PS00938">
    <property type="entry name" value="IF3"/>
    <property type="match status" value="1"/>
</dbReference>
<evidence type="ECO:0000256" key="5">
    <source>
        <dbReference type="SAM" id="MobiDB-lite"/>
    </source>
</evidence>
<feature type="chain" id="PRO_5042082312" description="Translation initiation factor IF-3" evidence="6">
    <location>
        <begin position="24"/>
        <end position="310"/>
    </location>
</feature>
<feature type="domain" description="Translation initiation factor 3 N-terminal" evidence="8">
    <location>
        <begin position="58"/>
        <end position="138"/>
    </location>
</feature>
<keyword evidence="10" id="KW-1185">Reference proteome</keyword>
<evidence type="ECO:0000313" key="9">
    <source>
        <dbReference type="EMBL" id="GFH45375.1"/>
    </source>
</evidence>
<dbReference type="InterPro" id="IPR019813">
    <property type="entry name" value="Translation_initiation_fac3_CS"/>
</dbReference>
<keyword evidence="3 4" id="KW-0648">Protein biosynthesis</keyword>
<evidence type="ECO:0000256" key="6">
    <source>
        <dbReference type="SAM" id="SignalP"/>
    </source>
</evidence>
<dbReference type="InterPro" id="IPR001288">
    <property type="entry name" value="Translation_initiation_fac_3"/>
</dbReference>
<comment type="function">
    <text evidence="4">IF-3 binds to the 30S ribosomal subunit and shifts the equilibrium between 70S ribosomes and their 50S and 30S subunits in favor of the free subunits, thus enhancing the availability of 30S subunits on which protein synthesis initiation begins.</text>
</comment>
<dbReference type="NCBIfam" id="TIGR00168">
    <property type="entry name" value="infC"/>
    <property type="match status" value="1"/>
</dbReference>
<dbReference type="Proteomes" id="UP001054902">
    <property type="component" value="Unassembled WGS sequence"/>
</dbReference>
<feature type="compositionally biased region" description="Low complexity" evidence="5">
    <location>
        <begin position="297"/>
        <end position="310"/>
    </location>
</feature>
<evidence type="ECO:0000313" key="10">
    <source>
        <dbReference type="Proteomes" id="UP001054902"/>
    </source>
</evidence>
<evidence type="ECO:0000256" key="3">
    <source>
        <dbReference type="ARBA" id="ARBA00022917"/>
    </source>
</evidence>
<protein>
    <recommendedName>
        <fullName evidence="4">Translation initiation factor IF-3</fullName>
    </recommendedName>
</protein>
<dbReference type="PANTHER" id="PTHR10938:SF0">
    <property type="entry name" value="TRANSLATION INITIATION FACTOR IF-3, MITOCHONDRIAL"/>
    <property type="match status" value="1"/>
</dbReference>
<feature type="compositionally biased region" description="Basic and acidic residues" evidence="5">
    <location>
        <begin position="270"/>
        <end position="286"/>
    </location>
</feature>
<dbReference type="InterPro" id="IPR019815">
    <property type="entry name" value="Translation_initiation_fac_3_C"/>
</dbReference>
<dbReference type="FunFam" id="3.30.110.10:FF:000001">
    <property type="entry name" value="Translation initiation factor IF-3"/>
    <property type="match status" value="1"/>
</dbReference>
<dbReference type="InterPro" id="IPR036788">
    <property type="entry name" value="T_IF-3_C_sf"/>
</dbReference>
<keyword evidence="2 4" id="KW-0396">Initiation factor</keyword>
<dbReference type="Pfam" id="PF05198">
    <property type="entry name" value="IF3_N"/>
    <property type="match status" value="1"/>
</dbReference>
<dbReference type="Pfam" id="PF00707">
    <property type="entry name" value="IF3_C"/>
    <property type="match status" value="1"/>
</dbReference>
<dbReference type="SUPFAM" id="SSF54364">
    <property type="entry name" value="Translation initiation factor IF3, N-terminal domain"/>
    <property type="match status" value="1"/>
</dbReference>
<evidence type="ECO:0000256" key="4">
    <source>
        <dbReference type="RuleBase" id="RU000646"/>
    </source>
</evidence>
<dbReference type="SUPFAM" id="SSF55200">
    <property type="entry name" value="Translation initiation factor IF3, C-terminal domain"/>
    <property type="match status" value="1"/>
</dbReference>
<proteinExistence type="inferred from homology"/>
<comment type="caution">
    <text evidence="9">The sequence shown here is derived from an EMBL/GenBank/DDBJ whole genome shotgun (WGS) entry which is preliminary data.</text>
</comment>
<evidence type="ECO:0000256" key="2">
    <source>
        <dbReference type="ARBA" id="ARBA00022540"/>
    </source>
</evidence>
<feature type="compositionally biased region" description="Acidic residues" evidence="5">
    <location>
        <begin position="287"/>
        <end position="296"/>
    </location>
</feature>
<organism evidence="9 10">
    <name type="scientific">Chaetoceros tenuissimus</name>
    <dbReference type="NCBI Taxonomy" id="426638"/>
    <lineage>
        <taxon>Eukaryota</taxon>
        <taxon>Sar</taxon>
        <taxon>Stramenopiles</taxon>
        <taxon>Ochrophyta</taxon>
        <taxon>Bacillariophyta</taxon>
        <taxon>Coscinodiscophyceae</taxon>
        <taxon>Chaetocerotophycidae</taxon>
        <taxon>Chaetocerotales</taxon>
        <taxon>Chaetocerotaceae</taxon>
        <taxon>Chaetoceros</taxon>
    </lineage>
</organism>
<dbReference type="InterPro" id="IPR036787">
    <property type="entry name" value="T_IF-3_N_sf"/>
</dbReference>
<reference evidence="9 10" key="1">
    <citation type="journal article" date="2021" name="Sci. Rep.">
        <title>The genome of the diatom Chaetoceros tenuissimus carries an ancient integrated fragment of an extant virus.</title>
        <authorList>
            <person name="Hongo Y."/>
            <person name="Kimura K."/>
            <person name="Takaki Y."/>
            <person name="Yoshida Y."/>
            <person name="Baba S."/>
            <person name="Kobayashi G."/>
            <person name="Nagasaki K."/>
            <person name="Hano T."/>
            <person name="Tomaru Y."/>
        </authorList>
    </citation>
    <scope>NUCLEOTIDE SEQUENCE [LARGE SCALE GENOMIC DNA]</scope>
    <source>
        <strain evidence="9 10">NIES-3715</strain>
    </source>
</reference>
<dbReference type="EMBL" id="BLLK01000020">
    <property type="protein sequence ID" value="GFH45375.1"/>
    <property type="molecule type" value="Genomic_DNA"/>
</dbReference>
<feature type="signal peptide" evidence="6">
    <location>
        <begin position="1"/>
        <end position="23"/>
    </location>
</feature>
<dbReference type="Gene3D" id="3.10.20.80">
    <property type="entry name" value="Translation initiation factor 3 (IF-3), N-terminal domain"/>
    <property type="match status" value="1"/>
</dbReference>
<evidence type="ECO:0000256" key="1">
    <source>
        <dbReference type="ARBA" id="ARBA00005439"/>
    </source>
</evidence>
<feature type="domain" description="Translation initiation factor 3 C-terminal" evidence="7">
    <location>
        <begin position="147"/>
        <end position="230"/>
    </location>
</feature>
<comment type="similarity">
    <text evidence="1 4">Belongs to the IF-3 family.</text>
</comment>